<protein>
    <submittedName>
        <fullName evidence="2">Uncharacterized protein</fullName>
    </submittedName>
</protein>
<dbReference type="AlphaFoldDB" id="A0A1I5G5Q7"/>
<dbReference type="RefSeq" id="WP_093156476.1">
    <property type="nucleotide sequence ID" value="NZ_FOUP01000012.1"/>
</dbReference>
<keyword evidence="4" id="KW-1185">Reference proteome</keyword>
<dbReference type="EMBL" id="RBXX01000002">
    <property type="protein sequence ID" value="RKT83912.1"/>
    <property type="molecule type" value="Genomic_DNA"/>
</dbReference>
<reference evidence="2 3" key="1">
    <citation type="submission" date="2016-10" db="EMBL/GenBank/DDBJ databases">
        <authorList>
            <person name="de Groot N.N."/>
        </authorList>
    </citation>
    <scope>NUCLEOTIDE SEQUENCE [LARGE SCALE GENOMIC DNA]</scope>
    <source>
        <strain evidence="2 3">CPCC 201259</strain>
    </source>
</reference>
<dbReference type="Proteomes" id="UP000199398">
    <property type="component" value="Unassembled WGS sequence"/>
</dbReference>
<sequence length="280" mass="31386">MDAIEYMNRLDALIDAITERSLKKMGWSPSSYARAGEHTLALDGLVYSLRHDQIPVTRTESTELRAILYDHDMADPTSHAINDRDNVMASLNIIEDPPELDTSWESIASGVSVDLYENPDLDDVLRRPVGLHVDLPPQLHDPFVKHFATAVGVGVEINLARTNAVQYLRRKKLHEPTTLESNFVPLMIQSISDASISGGGILLRNFEHWWTKRRTDAKDLIRQFPTILAGERISEDNFHIALADLSPETADQVLTVLIEAEPDTVFGDVPPVPVFWYSPV</sequence>
<evidence type="ECO:0000313" key="3">
    <source>
        <dbReference type="Proteomes" id="UP000199398"/>
    </source>
</evidence>
<dbReference type="EMBL" id="FOUP01000012">
    <property type="protein sequence ID" value="SFO31348.1"/>
    <property type="molecule type" value="Genomic_DNA"/>
</dbReference>
<name>A0A1I5G5Q7_9PSEU</name>
<dbReference type="OrthoDB" id="3699406at2"/>
<evidence type="ECO:0000313" key="4">
    <source>
        <dbReference type="Proteomes" id="UP000270697"/>
    </source>
</evidence>
<evidence type="ECO:0000313" key="2">
    <source>
        <dbReference type="EMBL" id="SFO31348.1"/>
    </source>
</evidence>
<reference evidence="1 4" key="2">
    <citation type="submission" date="2018-10" db="EMBL/GenBank/DDBJ databases">
        <title>Sequencing the genomes of 1000 actinobacteria strains.</title>
        <authorList>
            <person name="Klenk H.-P."/>
        </authorList>
    </citation>
    <scope>NUCLEOTIDE SEQUENCE [LARGE SCALE GENOMIC DNA]</scope>
    <source>
        <strain evidence="1 4">DSM 45119</strain>
    </source>
</reference>
<evidence type="ECO:0000313" key="1">
    <source>
        <dbReference type="EMBL" id="RKT83912.1"/>
    </source>
</evidence>
<dbReference type="STRING" id="455193.SAMN05421805_112113"/>
<accession>A0A1I5G5Q7</accession>
<dbReference type="Proteomes" id="UP000270697">
    <property type="component" value="Unassembled WGS sequence"/>
</dbReference>
<organism evidence="2 3">
    <name type="scientific">Saccharopolyspora antimicrobica</name>
    <dbReference type="NCBI Taxonomy" id="455193"/>
    <lineage>
        <taxon>Bacteria</taxon>
        <taxon>Bacillati</taxon>
        <taxon>Actinomycetota</taxon>
        <taxon>Actinomycetes</taxon>
        <taxon>Pseudonocardiales</taxon>
        <taxon>Pseudonocardiaceae</taxon>
        <taxon>Saccharopolyspora</taxon>
    </lineage>
</organism>
<proteinExistence type="predicted"/>
<gene>
    <name evidence="1" type="ORF">ATL45_2207</name>
    <name evidence="2" type="ORF">SAMN05421805_112113</name>
</gene>